<name>A0A9X7UZX6_9GAMM</name>
<dbReference type="GO" id="GO:0005254">
    <property type="term" value="F:chloride channel activity"/>
    <property type="evidence" value="ECO:0007669"/>
    <property type="project" value="UniProtKB-KW"/>
</dbReference>
<keyword evidence="14" id="KW-1185">Reference proteome</keyword>
<dbReference type="SUPFAM" id="SSF81340">
    <property type="entry name" value="Clc chloride channel"/>
    <property type="match status" value="1"/>
</dbReference>
<evidence type="ECO:0000256" key="4">
    <source>
        <dbReference type="ARBA" id="ARBA00022989"/>
    </source>
</evidence>
<keyword evidence="2" id="KW-0813">Transport</keyword>
<feature type="transmembrane region" description="Helical" evidence="11">
    <location>
        <begin position="243"/>
        <end position="262"/>
    </location>
</feature>
<keyword evidence="6 11" id="KW-0472">Membrane</keyword>
<evidence type="ECO:0000256" key="1">
    <source>
        <dbReference type="ARBA" id="ARBA00004141"/>
    </source>
</evidence>
<accession>A0A9X7UZX6</accession>
<keyword evidence="4 11" id="KW-1133">Transmembrane helix</keyword>
<dbReference type="Proteomes" id="UP000596074">
    <property type="component" value="Chromosome"/>
</dbReference>
<feature type="transmembrane region" description="Helical" evidence="11">
    <location>
        <begin position="204"/>
        <end position="223"/>
    </location>
</feature>
<feature type="transmembrane region" description="Helical" evidence="11">
    <location>
        <begin position="312"/>
        <end position="332"/>
    </location>
</feature>
<feature type="transmembrane region" description="Helical" evidence="11">
    <location>
        <begin position="70"/>
        <end position="90"/>
    </location>
</feature>
<dbReference type="CDD" id="cd00400">
    <property type="entry name" value="Voltage_gated_ClC"/>
    <property type="match status" value="1"/>
</dbReference>
<keyword evidence="7" id="KW-0869">Chloride channel</keyword>
<feature type="transmembrane region" description="Helical" evidence="11">
    <location>
        <begin position="274"/>
        <end position="292"/>
    </location>
</feature>
<sequence>MHPLRKKSPVKLQQHWQNLIALSDNQIGLALLALLAGLASALVITLFRLAIEWPLIYSFGLDNPEHLEQLSQWTRVALLLSGGVLLIVIFQRLPPAQRSVGVTHVLQRMELHQGYMPRSNMLLQWLAAVIAIVSGHSGGREGPAIHLGAGTASQLGQAAGLAHHRLRILAGAGVASAISASFNTPMAGVIFAMEVVLLEYSIRGFIPIILASVAGAIVSRVVFGSATAFDVPALDMHSLLEVPFILLLGLLAGVVAAGFIRLMTQLQRLNSLPLVVKWGGLTLTTVLLSLYLPEVLGIGYDTVNDALAGKVVIGMLAGLLLAKLFLGAWAAAVGFPVGLIGPTLFIGAALGGLFGQLLANLFSSLPLSVGFYAMLGMGALMGATLRAPLAALVALLELTANPNIIMPGMLVIVVAGLVVSEGFRLPSVFEAQLGGGHNYQLPQPVQQMLRNTWVAEVMQQSFVSTPVEITTEAAGFMLQREPDWLLLEQENLIMPPSALAEALQQQEADNNSDRINLLKIPADREPVARISLKANLQDALDLMQQHDLQWLAVYRDNELTRCAGLVSRTHIDHFYQYQPRGR</sequence>
<gene>
    <name evidence="13" type="ORF">GJQ55_12005</name>
</gene>
<evidence type="ECO:0000256" key="10">
    <source>
        <dbReference type="PROSITE-ProRule" id="PRU00703"/>
    </source>
</evidence>
<keyword evidence="3 11" id="KW-0812">Transmembrane</keyword>
<organism evidence="13 14">
    <name type="scientific">Venatoribacter cucullus</name>
    <dbReference type="NCBI Taxonomy" id="2661630"/>
    <lineage>
        <taxon>Bacteria</taxon>
        <taxon>Pseudomonadati</taxon>
        <taxon>Pseudomonadota</taxon>
        <taxon>Gammaproteobacteria</taxon>
        <taxon>Oceanospirillales</taxon>
        <taxon>Oceanospirillaceae</taxon>
        <taxon>Venatoribacter</taxon>
    </lineage>
</organism>
<evidence type="ECO:0000259" key="12">
    <source>
        <dbReference type="PROSITE" id="PS51371"/>
    </source>
</evidence>
<keyword evidence="5" id="KW-0406">Ion transport</keyword>
<dbReference type="InterPro" id="IPR000644">
    <property type="entry name" value="CBS_dom"/>
</dbReference>
<evidence type="ECO:0000256" key="9">
    <source>
        <dbReference type="ARBA" id="ARBA00023303"/>
    </source>
</evidence>
<feature type="transmembrane region" description="Helical" evidence="11">
    <location>
        <begin position="27"/>
        <end position="50"/>
    </location>
</feature>
<dbReference type="EMBL" id="CP046056">
    <property type="protein sequence ID" value="QQD25146.1"/>
    <property type="molecule type" value="Genomic_DNA"/>
</dbReference>
<evidence type="ECO:0000256" key="2">
    <source>
        <dbReference type="ARBA" id="ARBA00022448"/>
    </source>
</evidence>
<dbReference type="InterPro" id="IPR050368">
    <property type="entry name" value="ClC-type_chloride_channel"/>
</dbReference>
<dbReference type="PANTHER" id="PTHR43427:SF6">
    <property type="entry name" value="CHLORIDE CHANNEL PROTEIN CLC-E"/>
    <property type="match status" value="1"/>
</dbReference>
<evidence type="ECO:0000313" key="13">
    <source>
        <dbReference type="EMBL" id="QQD25146.1"/>
    </source>
</evidence>
<dbReference type="Gene3D" id="1.10.3080.10">
    <property type="entry name" value="Clc chloride channel"/>
    <property type="match status" value="1"/>
</dbReference>
<reference evidence="13 14" key="1">
    <citation type="submission" date="2019-11" db="EMBL/GenBank/DDBJ databases">
        <title>Venatorbacter sp. nov. a predator of Campylobacter and other Gram-negative bacteria.</title>
        <authorList>
            <person name="Saeedi A."/>
            <person name="Cummings N.J."/>
            <person name="Connerton I.F."/>
            <person name="Connerton P.L."/>
        </authorList>
    </citation>
    <scope>NUCLEOTIDE SEQUENCE [LARGE SCALE GENOMIC DNA]</scope>
    <source>
        <strain evidence="13">XL5</strain>
    </source>
</reference>
<keyword evidence="9" id="KW-0407">Ion channel</keyword>
<dbReference type="PRINTS" id="PR00762">
    <property type="entry name" value="CLCHANNEL"/>
</dbReference>
<dbReference type="Pfam" id="PF00654">
    <property type="entry name" value="Voltage_CLC"/>
    <property type="match status" value="1"/>
</dbReference>
<protein>
    <submittedName>
        <fullName evidence="13">Chloride channel protein</fullName>
    </submittedName>
</protein>
<comment type="subcellular location">
    <subcellularLocation>
        <location evidence="1">Membrane</location>
        <topology evidence="1">Multi-pass membrane protein</topology>
    </subcellularLocation>
</comment>
<proteinExistence type="predicted"/>
<evidence type="ECO:0000256" key="3">
    <source>
        <dbReference type="ARBA" id="ARBA00022692"/>
    </source>
</evidence>
<evidence type="ECO:0000256" key="7">
    <source>
        <dbReference type="ARBA" id="ARBA00023173"/>
    </source>
</evidence>
<evidence type="ECO:0000313" key="14">
    <source>
        <dbReference type="Proteomes" id="UP000596074"/>
    </source>
</evidence>
<dbReference type="AlphaFoldDB" id="A0A9X7UZX6"/>
<keyword evidence="10" id="KW-0129">CBS domain</keyword>
<feature type="transmembrane region" description="Helical" evidence="11">
    <location>
        <begin position="371"/>
        <end position="396"/>
    </location>
</feature>
<evidence type="ECO:0000256" key="11">
    <source>
        <dbReference type="SAM" id="Phobius"/>
    </source>
</evidence>
<dbReference type="KEGG" id="vcw:GJQ55_12005"/>
<evidence type="ECO:0000256" key="6">
    <source>
        <dbReference type="ARBA" id="ARBA00023136"/>
    </source>
</evidence>
<dbReference type="PANTHER" id="PTHR43427">
    <property type="entry name" value="CHLORIDE CHANNEL PROTEIN CLC-E"/>
    <property type="match status" value="1"/>
</dbReference>
<feature type="transmembrane region" description="Helical" evidence="11">
    <location>
        <begin position="403"/>
        <end position="423"/>
    </location>
</feature>
<feature type="transmembrane region" description="Helical" evidence="11">
    <location>
        <begin position="339"/>
        <end position="359"/>
    </location>
</feature>
<evidence type="ECO:0000256" key="8">
    <source>
        <dbReference type="ARBA" id="ARBA00023214"/>
    </source>
</evidence>
<dbReference type="InterPro" id="IPR001807">
    <property type="entry name" value="ClC"/>
</dbReference>
<evidence type="ECO:0000256" key="5">
    <source>
        <dbReference type="ARBA" id="ARBA00023065"/>
    </source>
</evidence>
<keyword evidence="8" id="KW-0868">Chloride</keyword>
<dbReference type="PROSITE" id="PS51371">
    <property type="entry name" value="CBS"/>
    <property type="match status" value="1"/>
</dbReference>
<dbReference type="GO" id="GO:0034707">
    <property type="term" value="C:chloride channel complex"/>
    <property type="evidence" value="ECO:0007669"/>
    <property type="project" value="UniProtKB-KW"/>
</dbReference>
<dbReference type="InterPro" id="IPR014743">
    <property type="entry name" value="Cl-channel_core"/>
</dbReference>
<feature type="domain" description="CBS" evidence="12">
    <location>
        <begin position="522"/>
        <end position="582"/>
    </location>
</feature>